<feature type="region of interest" description="Disordered" evidence="1">
    <location>
        <begin position="1"/>
        <end position="47"/>
    </location>
</feature>
<comment type="caution">
    <text evidence="2">The sequence shown here is derived from an EMBL/GenBank/DDBJ whole genome shotgun (WGS) entry which is preliminary data.</text>
</comment>
<feature type="region of interest" description="Disordered" evidence="1">
    <location>
        <begin position="72"/>
        <end position="91"/>
    </location>
</feature>
<gene>
    <name evidence="2" type="ORF">GTW51_12135</name>
</gene>
<dbReference type="Proteomes" id="UP000476332">
    <property type="component" value="Unassembled WGS sequence"/>
</dbReference>
<evidence type="ECO:0000313" key="3">
    <source>
        <dbReference type="Proteomes" id="UP000476332"/>
    </source>
</evidence>
<proteinExistence type="predicted"/>
<keyword evidence="3" id="KW-1185">Reference proteome</keyword>
<accession>A0A6L9MIE9</accession>
<evidence type="ECO:0000313" key="2">
    <source>
        <dbReference type="EMBL" id="NDV87448.1"/>
    </source>
</evidence>
<dbReference type="AlphaFoldDB" id="A0A6L9MIE9"/>
<name>A0A6L9MIE9_9HYPH</name>
<evidence type="ECO:0000256" key="1">
    <source>
        <dbReference type="SAM" id="MobiDB-lite"/>
    </source>
</evidence>
<protein>
    <submittedName>
        <fullName evidence="2">Uncharacterized protein</fullName>
    </submittedName>
</protein>
<reference evidence="2 3" key="1">
    <citation type="submission" date="2020-01" db="EMBL/GenBank/DDBJ databases">
        <title>Genomes of bacteria type strains.</title>
        <authorList>
            <person name="Chen J."/>
            <person name="Zhu S."/>
            <person name="Chen J."/>
        </authorList>
    </citation>
    <scope>NUCLEOTIDE SEQUENCE [LARGE SCALE GENOMIC DNA]</scope>
    <source>
        <strain evidence="2 3">KCTC 52919</strain>
    </source>
</reference>
<sequence>MPAASAVPKPPPVLAGSAARAGVGVAAGREAPDDAEPPEAEPTVAGAPAPASVVADFGDVVLVGAAPEVPASLAAPTGEDEPDGRAEPALPDALADDPEALADGVAEDAPDLAALAGEAALDEAGVEGPEAGAPADLALLVPAVADAPLVLDAGRLADLAPLVAAPEAAALAGLAPPVPEPAEAAPPLVLDPAEAAAWPGVVPATAGAPVGVAGCLGTEDPADDVALTAEVPPMLGATPRTVAGTVPDAPTVVAGLASSPSAGFVSAAPAAGFLSASADFGGCGASGARPSSAANAATVPLPLLSLALLSLALLSLAFVEVYLTADDEPLLPLAELNPAAAEAAAGLVLDDAEGDGAAPGLAWAAGAAVALLASSAVPLAGLFLSPSVTGSAFRSIVWPRVLLGFERRGRLVIDLAPFSPDGRLRGSEPPRRTAPSLVLHSHRSRKQRSLQGRN</sequence>
<dbReference type="RefSeq" id="WP_163044198.1">
    <property type="nucleotide sequence ID" value="NZ_JAAAMJ010000008.1"/>
</dbReference>
<feature type="compositionally biased region" description="Basic and acidic residues" evidence="1">
    <location>
        <begin position="422"/>
        <end position="431"/>
    </location>
</feature>
<feature type="compositionally biased region" description="Low complexity" evidence="1">
    <location>
        <begin position="14"/>
        <end position="29"/>
    </location>
</feature>
<dbReference type="EMBL" id="JAAAMJ010000008">
    <property type="protein sequence ID" value="NDV87448.1"/>
    <property type="molecule type" value="Genomic_DNA"/>
</dbReference>
<feature type="region of interest" description="Disordered" evidence="1">
    <location>
        <begin position="422"/>
        <end position="454"/>
    </location>
</feature>
<organism evidence="2 3">
    <name type="scientific">Aurantimonas aggregata</name>
    <dbReference type="NCBI Taxonomy" id="2047720"/>
    <lineage>
        <taxon>Bacteria</taxon>
        <taxon>Pseudomonadati</taxon>
        <taxon>Pseudomonadota</taxon>
        <taxon>Alphaproteobacteria</taxon>
        <taxon>Hyphomicrobiales</taxon>
        <taxon>Aurantimonadaceae</taxon>
        <taxon>Aurantimonas</taxon>
    </lineage>
</organism>